<gene>
    <name evidence="1" type="ORF">L2E82_10217</name>
</gene>
<accession>A0ACB9GAJ0</accession>
<comment type="caution">
    <text evidence="1">The sequence shown here is derived from an EMBL/GenBank/DDBJ whole genome shotgun (WGS) entry which is preliminary data.</text>
</comment>
<reference evidence="1 2" key="2">
    <citation type="journal article" date="2022" name="Mol. Ecol. Resour.">
        <title>The genomes of chicory, endive, great burdock and yacon provide insights into Asteraceae paleo-polyploidization history and plant inulin production.</title>
        <authorList>
            <person name="Fan W."/>
            <person name="Wang S."/>
            <person name="Wang H."/>
            <person name="Wang A."/>
            <person name="Jiang F."/>
            <person name="Liu H."/>
            <person name="Zhao H."/>
            <person name="Xu D."/>
            <person name="Zhang Y."/>
        </authorList>
    </citation>
    <scope>NUCLEOTIDE SEQUENCE [LARGE SCALE GENOMIC DNA]</scope>
    <source>
        <strain evidence="2">cv. Punajuju</strain>
        <tissue evidence="1">Leaves</tissue>
    </source>
</reference>
<proteinExistence type="predicted"/>
<name>A0ACB9GAJ0_CICIN</name>
<dbReference type="EMBL" id="CM042010">
    <property type="protein sequence ID" value="KAI3780246.1"/>
    <property type="molecule type" value="Genomic_DNA"/>
</dbReference>
<evidence type="ECO:0000313" key="2">
    <source>
        <dbReference type="Proteomes" id="UP001055811"/>
    </source>
</evidence>
<keyword evidence="2" id="KW-1185">Reference proteome</keyword>
<protein>
    <submittedName>
        <fullName evidence="1">Uncharacterized protein</fullName>
    </submittedName>
</protein>
<dbReference type="Proteomes" id="UP001055811">
    <property type="component" value="Linkage Group LG02"/>
</dbReference>
<sequence>MRISLQCAAERTLSVLSSKTLQSFLYAIRSFESRGNLVATGIRRSEMDGAIVGGGWCDGQRWVVRERDGKGGQIYLAVYPVTVGLCWST</sequence>
<evidence type="ECO:0000313" key="1">
    <source>
        <dbReference type="EMBL" id="KAI3780246.1"/>
    </source>
</evidence>
<organism evidence="1 2">
    <name type="scientific">Cichorium intybus</name>
    <name type="common">Chicory</name>
    <dbReference type="NCBI Taxonomy" id="13427"/>
    <lineage>
        <taxon>Eukaryota</taxon>
        <taxon>Viridiplantae</taxon>
        <taxon>Streptophyta</taxon>
        <taxon>Embryophyta</taxon>
        <taxon>Tracheophyta</taxon>
        <taxon>Spermatophyta</taxon>
        <taxon>Magnoliopsida</taxon>
        <taxon>eudicotyledons</taxon>
        <taxon>Gunneridae</taxon>
        <taxon>Pentapetalae</taxon>
        <taxon>asterids</taxon>
        <taxon>campanulids</taxon>
        <taxon>Asterales</taxon>
        <taxon>Asteraceae</taxon>
        <taxon>Cichorioideae</taxon>
        <taxon>Cichorieae</taxon>
        <taxon>Cichoriinae</taxon>
        <taxon>Cichorium</taxon>
    </lineage>
</organism>
<reference evidence="2" key="1">
    <citation type="journal article" date="2022" name="Mol. Ecol. Resour.">
        <title>The genomes of chicory, endive, great burdock and yacon provide insights into Asteraceae palaeo-polyploidization history and plant inulin production.</title>
        <authorList>
            <person name="Fan W."/>
            <person name="Wang S."/>
            <person name="Wang H."/>
            <person name="Wang A."/>
            <person name="Jiang F."/>
            <person name="Liu H."/>
            <person name="Zhao H."/>
            <person name="Xu D."/>
            <person name="Zhang Y."/>
        </authorList>
    </citation>
    <scope>NUCLEOTIDE SEQUENCE [LARGE SCALE GENOMIC DNA]</scope>
    <source>
        <strain evidence="2">cv. Punajuju</strain>
    </source>
</reference>